<feature type="compositionally biased region" description="Polar residues" evidence="2">
    <location>
        <begin position="64"/>
        <end position="80"/>
    </location>
</feature>
<name>A0A179FHA6_METCM</name>
<evidence type="ECO:0000256" key="2">
    <source>
        <dbReference type="SAM" id="MobiDB-lite"/>
    </source>
</evidence>
<dbReference type="GO" id="GO:0008270">
    <property type="term" value="F:zinc ion binding"/>
    <property type="evidence" value="ECO:0007669"/>
    <property type="project" value="UniProtKB-KW"/>
</dbReference>
<accession>A0A179FHA6</accession>
<dbReference type="Proteomes" id="UP000078397">
    <property type="component" value="Unassembled WGS sequence"/>
</dbReference>
<keyword evidence="1" id="KW-0863">Zinc-finger</keyword>
<keyword evidence="1" id="KW-0479">Metal-binding</keyword>
<evidence type="ECO:0000256" key="1">
    <source>
        <dbReference type="PROSITE-ProRule" id="PRU00175"/>
    </source>
</evidence>
<dbReference type="InterPro" id="IPR001841">
    <property type="entry name" value="Znf_RING"/>
</dbReference>
<organism evidence="4 5">
    <name type="scientific">Pochonia chlamydosporia 170</name>
    <dbReference type="NCBI Taxonomy" id="1380566"/>
    <lineage>
        <taxon>Eukaryota</taxon>
        <taxon>Fungi</taxon>
        <taxon>Dikarya</taxon>
        <taxon>Ascomycota</taxon>
        <taxon>Pezizomycotina</taxon>
        <taxon>Sordariomycetes</taxon>
        <taxon>Hypocreomycetidae</taxon>
        <taxon>Hypocreales</taxon>
        <taxon>Clavicipitaceae</taxon>
        <taxon>Pochonia</taxon>
    </lineage>
</organism>
<dbReference type="RefSeq" id="XP_018142309.1">
    <property type="nucleotide sequence ID" value="XM_018285255.1"/>
</dbReference>
<dbReference type="KEGG" id="pchm:VFPPC_06177"/>
<evidence type="ECO:0000313" key="5">
    <source>
        <dbReference type="Proteomes" id="UP000078397"/>
    </source>
</evidence>
<dbReference type="AlphaFoldDB" id="A0A179FHA6"/>
<gene>
    <name evidence="4" type="ORF">VFPPC_06177</name>
</gene>
<dbReference type="EMBL" id="LSBJ02000005">
    <property type="protein sequence ID" value="OAQ64995.1"/>
    <property type="molecule type" value="Genomic_DNA"/>
</dbReference>
<sequence>MALKQSVNRRVRKRRDPLAGDGIIQPTHLPFRLKAQGTAPQYQRVNRPTKCVKIPEAKRRTTKHQGQGQEAESQTTQNHANVPKPQDQPRETTRQATPKPRLILPKSIQLHHNEDPKTQTLCLDCQAPLQPPNHLLRVFPCRHIICDACFTKGFDKDKESKTPIHCSFCGACVYRPSPPIEGLVCDHQIPYVTLSSSIPGDFFLREGQTTLGLQCQRCFVLSKMRQYTAEIREKTGQNVFACCGRGSDAIHGGSVSSLLVSELDVVVDELVGEAAFVTREFREAAKGMGLDMELQGVEVVFRRANLEIGTGMGLGEGEGVECMEDVKFESAEFVREHAEYWAV</sequence>
<protein>
    <submittedName>
        <fullName evidence="4">Zinc-ring finger domain-containing protein</fullName>
    </submittedName>
</protein>
<keyword evidence="5" id="KW-1185">Reference proteome</keyword>
<evidence type="ECO:0000259" key="3">
    <source>
        <dbReference type="PROSITE" id="PS50089"/>
    </source>
</evidence>
<feature type="region of interest" description="Disordered" evidence="2">
    <location>
        <begin position="1"/>
        <end position="107"/>
    </location>
</feature>
<keyword evidence="1" id="KW-0862">Zinc</keyword>
<feature type="domain" description="RING-type" evidence="3">
    <location>
        <begin position="122"/>
        <end position="169"/>
    </location>
</feature>
<dbReference type="PROSITE" id="PS50089">
    <property type="entry name" value="ZF_RING_2"/>
    <property type="match status" value="1"/>
</dbReference>
<dbReference type="GeneID" id="28849249"/>
<comment type="caution">
    <text evidence="4">The sequence shown here is derived from an EMBL/GenBank/DDBJ whole genome shotgun (WGS) entry which is preliminary data.</text>
</comment>
<reference evidence="4 5" key="1">
    <citation type="journal article" date="2016" name="PLoS Pathog.">
        <title>Biosynthesis of antibiotic leucinostatins in bio-control fungus Purpureocillium lilacinum and their inhibition on phytophthora revealed by genome mining.</title>
        <authorList>
            <person name="Wang G."/>
            <person name="Liu Z."/>
            <person name="Lin R."/>
            <person name="Li E."/>
            <person name="Mao Z."/>
            <person name="Ling J."/>
            <person name="Yang Y."/>
            <person name="Yin W.B."/>
            <person name="Xie B."/>
        </authorList>
    </citation>
    <scope>NUCLEOTIDE SEQUENCE [LARGE SCALE GENOMIC DNA]</scope>
    <source>
        <strain evidence="4">170</strain>
    </source>
</reference>
<proteinExistence type="predicted"/>
<evidence type="ECO:0000313" key="4">
    <source>
        <dbReference type="EMBL" id="OAQ64995.1"/>
    </source>
</evidence>